<dbReference type="InterPro" id="IPR043128">
    <property type="entry name" value="Rev_trsase/Diguanyl_cyclase"/>
</dbReference>
<dbReference type="PROSITE" id="PS50994">
    <property type="entry name" value="INTEGRASE"/>
    <property type="match status" value="1"/>
</dbReference>
<dbReference type="InterPro" id="IPR000477">
    <property type="entry name" value="RT_dom"/>
</dbReference>
<dbReference type="Gene3D" id="3.30.420.10">
    <property type="entry name" value="Ribonuclease H-like superfamily/Ribonuclease H"/>
    <property type="match status" value="2"/>
</dbReference>
<feature type="compositionally biased region" description="Low complexity" evidence="1">
    <location>
        <begin position="60"/>
        <end position="69"/>
    </location>
</feature>
<feature type="compositionally biased region" description="Polar residues" evidence="1">
    <location>
        <begin position="98"/>
        <end position="112"/>
    </location>
</feature>
<feature type="region of interest" description="Disordered" evidence="1">
    <location>
        <begin position="58"/>
        <end position="222"/>
    </location>
</feature>
<protein>
    <recommendedName>
        <fullName evidence="2">Integrase catalytic domain-containing protein</fullName>
    </recommendedName>
</protein>
<evidence type="ECO:0000259" key="2">
    <source>
        <dbReference type="PROSITE" id="PS50994"/>
    </source>
</evidence>
<feature type="region of interest" description="Disordered" evidence="1">
    <location>
        <begin position="1"/>
        <end position="41"/>
    </location>
</feature>
<dbReference type="AlphaFoldDB" id="A0A2N9IN74"/>
<feature type="compositionally biased region" description="Basic and acidic residues" evidence="1">
    <location>
        <begin position="113"/>
        <end position="146"/>
    </location>
</feature>
<feature type="domain" description="Integrase catalytic" evidence="2">
    <location>
        <begin position="746"/>
        <end position="913"/>
    </location>
</feature>
<reference evidence="3" key="1">
    <citation type="submission" date="2018-02" db="EMBL/GenBank/DDBJ databases">
        <authorList>
            <person name="Cohen D.B."/>
            <person name="Kent A.D."/>
        </authorList>
    </citation>
    <scope>NUCLEOTIDE SEQUENCE</scope>
</reference>
<dbReference type="EMBL" id="OIVN01006176">
    <property type="protein sequence ID" value="SPD27026.1"/>
    <property type="molecule type" value="Genomic_DNA"/>
</dbReference>
<accession>A0A2N9IN74</accession>
<dbReference type="Pfam" id="PF17919">
    <property type="entry name" value="RT_RNaseH_2"/>
    <property type="match status" value="1"/>
</dbReference>
<name>A0A2N9IN74_FAGSY</name>
<dbReference type="GO" id="GO:0015074">
    <property type="term" value="P:DNA integration"/>
    <property type="evidence" value="ECO:0007669"/>
    <property type="project" value="InterPro"/>
</dbReference>
<dbReference type="PANTHER" id="PTHR48475">
    <property type="entry name" value="RIBONUCLEASE H"/>
    <property type="match status" value="1"/>
</dbReference>
<evidence type="ECO:0000256" key="1">
    <source>
        <dbReference type="SAM" id="MobiDB-lite"/>
    </source>
</evidence>
<feature type="compositionally biased region" description="Basic residues" evidence="1">
    <location>
        <begin position="147"/>
        <end position="158"/>
    </location>
</feature>
<feature type="compositionally biased region" description="Polar residues" evidence="1">
    <location>
        <begin position="16"/>
        <end position="41"/>
    </location>
</feature>
<dbReference type="Pfam" id="PF00078">
    <property type="entry name" value="RVT_1"/>
    <property type="match status" value="1"/>
</dbReference>
<organism evidence="3">
    <name type="scientific">Fagus sylvatica</name>
    <name type="common">Beechnut</name>
    <dbReference type="NCBI Taxonomy" id="28930"/>
    <lineage>
        <taxon>Eukaryota</taxon>
        <taxon>Viridiplantae</taxon>
        <taxon>Streptophyta</taxon>
        <taxon>Embryophyta</taxon>
        <taxon>Tracheophyta</taxon>
        <taxon>Spermatophyta</taxon>
        <taxon>Magnoliopsida</taxon>
        <taxon>eudicotyledons</taxon>
        <taxon>Gunneridae</taxon>
        <taxon>Pentapetalae</taxon>
        <taxon>rosids</taxon>
        <taxon>fabids</taxon>
        <taxon>Fagales</taxon>
        <taxon>Fagaceae</taxon>
        <taxon>Fagus</taxon>
    </lineage>
</organism>
<feature type="compositionally biased region" description="Basic and acidic residues" evidence="1">
    <location>
        <begin position="80"/>
        <end position="97"/>
    </location>
</feature>
<feature type="region of interest" description="Disordered" evidence="1">
    <location>
        <begin position="942"/>
        <end position="968"/>
    </location>
</feature>
<dbReference type="InterPro" id="IPR043502">
    <property type="entry name" value="DNA/RNA_pol_sf"/>
</dbReference>
<dbReference type="InterPro" id="IPR041577">
    <property type="entry name" value="RT_RNaseH_2"/>
</dbReference>
<dbReference type="InterPro" id="IPR012337">
    <property type="entry name" value="RNaseH-like_sf"/>
</dbReference>
<sequence>MSGVPSSSRRPHSVVQQESKSSAKTISSETSYKPSWRTETSYKPSWHIEVSYKLSDEATAGGASVVASSQHTDPNGRSFGRTDRWATSKELGSHNSDRGNAQRSLKYSSTASRAEDSERIISELRREIRNLRQEARGRSPAKERPRNRVNALKRKNPKHNSCGEDFSETSCSQSESRSLTPRPVPKQPLESERHSRSRPPLHIGKGPQTNKQTFRKTARPGGQHAIWKALDLMAKAFVSRFITNSRKTKEMDALLTMKLEDNETIKEYPTRFWETYNDIDGCDEEVADRTFKLGMPPDTDLRQSLTKHPAPTMGKLMHRINQFIQVEEDGGGTISAQTVAQPKYVDANLTNKKEPSQTARQPHSSGVASAGVIHFIHNPLCSTISSGSYRSKIQKAAHLRKSFSIINSIHPAPMCSISKGAVEQIISFSNKGTHRLGELCRGDVSGSIHEAWLGRSRPDQFYIPHIRLLWGANCVAWEDSPTCSSRMRTIPSTLHQKIRFPTKDGVMELNADQLEWVFFDPSNPELFFLIGSKLSTTDREQLLQLLMSNQDVFTWSVYDALGVMPFGLKNAGTTYQRMVTKIFRHMIGKTVEVYIDDMLIKSFREEDHVADLLQVFVEKESKANPNQIAALVELAEPRNIKQGIKAYLSTPPCLSIPNPGEPLFLYLAVSDHAVSVILVRELGQVQRPVFFVSKGMDKTKLRYLPLEKAALTLLQAAKKLPHYFQSSTITVLNGASNSKGSRAGIVLVSPKGSVLEQAVRLKFSASNNEAEYEALMIDLRTARKLGANHLQRPNHSPIFGTLTLNDFSRKNVITRFGIPWAIISDNGTQFESRLFKGFCSDLSIKNFFSSPGYPQSNGQAEVSNKIILSGIKKKLEEAKGKWVEELPSILWMHRTTVKKSTGETPFAQAYGVEAVIPLEVGIPTTRTTDFTVETNEDNLQKDLGSVGRETRPSHGSVGIISATDKERV</sequence>
<dbReference type="GO" id="GO:0003676">
    <property type="term" value="F:nucleic acid binding"/>
    <property type="evidence" value="ECO:0007669"/>
    <property type="project" value="InterPro"/>
</dbReference>
<dbReference type="InterPro" id="IPR036397">
    <property type="entry name" value="RNaseH_sf"/>
</dbReference>
<dbReference type="Gene3D" id="3.30.70.270">
    <property type="match status" value="1"/>
</dbReference>
<dbReference type="PANTHER" id="PTHR48475:SF2">
    <property type="entry name" value="RIBONUCLEASE H"/>
    <property type="match status" value="1"/>
</dbReference>
<feature type="compositionally biased region" description="Low complexity" evidence="1">
    <location>
        <begin position="168"/>
        <end position="178"/>
    </location>
</feature>
<dbReference type="SUPFAM" id="SSF53098">
    <property type="entry name" value="Ribonuclease H-like"/>
    <property type="match status" value="1"/>
</dbReference>
<evidence type="ECO:0000313" key="3">
    <source>
        <dbReference type="EMBL" id="SPD27026.1"/>
    </source>
</evidence>
<gene>
    <name evidence="3" type="ORF">FSB_LOCUS54908</name>
</gene>
<proteinExistence type="predicted"/>
<dbReference type="InterPro" id="IPR001584">
    <property type="entry name" value="Integrase_cat-core"/>
</dbReference>
<dbReference type="SUPFAM" id="SSF56672">
    <property type="entry name" value="DNA/RNA polymerases"/>
    <property type="match status" value="1"/>
</dbReference>